<keyword evidence="2 9" id="KW-0479">Metal-binding</keyword>
<keyword evidence="11" id="KW-1185">Reference proteome</keyword>
<organism evidence="10 11">
    <name type="scientific">Veillonella magna</name>
    <dbReference type="NCBI Taxonomy" id="464322"/>
    <lineage>
        <taxon>Bacteria</taxon>
        <taxon>Bacillati</taxon>
        <taxon>Bacillota</taxon>
        <taxon>Negativicutes</taxon>
        <taxon>Veillonellales</taxon>
        <taxon>Veillonellaceae</taxon>
        <taxon>Veillonella</taxon>
    </lineage>
</organism>
<dbReference type="Pfam" id="PF01867">
    <property type="entry name" value="Cas_Cas1"/>
    <property type="match status" value="1"/>
</dbReference>
<dbReference type="Gene3D" id="3.100.10.20">
    <property type="entry name" value="CRISPR-associated endonuclease Cas1, N-terminal domain"/>
    <property type="match status" value="1"/>
</dbReference>
<dbReference type="EC" id="3.1.-.-" evidence="9"/>
<evidence type="ECO:0000256" key="3">
    <source>
        <dbReference type="ARBA" id="ARBA00022759"/>
    </source>
</evidence>
<evidence type="ECO:0000256" key="8">
    <source>
        <dbReference type="ARBA" id="ARBA00023211"/>
    </source>
</evidence>
<comment type="cofactor">
    <cofactor evidence="9">
        <name>Mg(2+)</name>
        <dbReference type="ChEBI" id="CHEBI:18420"/>
    </cofactor>
    <cofactor evidence="9">
        <name>Mn(2+)</name>
        <dbReference type="ChEBI" id="CHEBI:29035"/>
    </cofactor>
</comment>
<proteinExistence type="inferred from homology"/>
<protein>
    <recommendedName>
        <fullName evidence="9">CRISPR-associated endonuclease Cas1</fullName>
        <ecNumber evidence="9">3.1.-.-</ecNumber>
    </recommendedName>
</protein>
<dbReference type="PANTHER" id="PTHR43219">
    <property type="entry name" value="CRISPR-ASSOCIATED ENDONUCLEASE CAS1"/>
    <property type="match status" value="1"/>
</dbReference>
<evidence type="ECO:0000256" key="9">
    <source>
        <dbReference type="HAMAP-Rule" id="MF_01470"/>
    </source>
</evidence>
<feature type="binding site" evidence="9">
    <location>
        <position position="237"/>
    </location>
    <ligand>
        <name>Mn(2+)</name>
        <dbReference type="ChEBI" id="CHEBI:29035"/>
    </ligand>
</feature>
<keyword evidence="4 9" id="KW-0378">Hydrolase</keyword>
<gene>
    <name evidence="10" type="primary">cas1b</name>
    <name evidence="9" type="synonym">cas1</name>
    <name evidence="10" type="ORF">H6A01_10145</name>
</gene>
<dbReference type="NCBIfam" id="TIGR00287">
    <property type="entry name" value="cas1"/>
    <property type="match status" value="1"/>
</dbReference>
<feature type="binding site" evidence="9">
    <location>
        <position position="222"/>
    </location>
    <ligand>
        <name>Mn(2+)</name>
        <dbReference type="ChEBI" id="CHEBI:29035"/>
    </ligand>
</feature>
<comment type="function">
    <text evidence="9">CRISPR (clustered regularly interspaced short palindromic repeat), is an adaptive immune system that provides protection against mobile genetic elements (viruses, transposable elements and conjugative plasmids). CRISPR clusters contain spacers, sequences complementary to antecedent mobile elements, and target invading nucleic acids. CRISPR clusters are transcribed and processed into CRISPR RNA (crRNA). Acts as a dsDNA endonuclease. Involved in the integration of spacer DNA into the CRISPR cassette.</text>
</comment>
<keyword evidence="6 9" id="KW-0051">Antiviral defense</keyword>
<evidence type="ECO:0000313" key="11">
    <source>
        <dbReference type="Proteomes" id="UP000707138"/>
    </source>
</evidence>
<comment type="caution">
    <text evidence="10">The sequence shown here is derived from an EMBL/GenBank/DDBJ whole genome shotgun (WGS) entry which is preliminary data.</text>
</comment>
<keyword evidence="1 9" id="KW-0540">Nuclease</keyword>
<evidence type="ECO:0000256" key="7">
    <source>
        <dbReference type="ARBA" id="ARBA00023125"/>
    </source>
</evidence>
<sequence>MKQSFYIYSAGRLERKDNTVHFVTAEGKGRYLPIETISDLYIMGEVDVNSRCLNFLGAANVAVHFFNYYSFYTGSFYPREKQVAGKLLVKQVEHYQEADKRLTLAKAFVQGAMDSMYRNLRYYNSRGKDVSSMMGEIKAMERPLSRAITIQEVMGCEGMARKAYYSAWNTIVDQEINFTKREKRPPTTMINSLISYVNMLIYTKALGEIYHTALNPTISYLHEPGERRFSLCLDITEIFKPLVGDRLIFRLLNKKQITQKSFTEGLNYLHLKPEASRLIAGELEESLKKTIMHKDLGRQVSYQYLMRLECFKLTKHFIGEKNYEPFVIWW</sequence>
<keyword evidence="5 9" id="KW-0460">Magnesium</keyword>
<dbReference type="InterPro" id="IPR042206">
    <property type="entry name" value="CRISPR-assoc_Cas1_C"/>
</dbReference>
<evidence type="ECO:0000313" key="10">
    <source>
        <dbReference type="EMBL" id="MBM6913666.1"/>
    </source>
</evidence>
<dbReference type="NCBIfam" id="TIGR03641">
    <property type="entry name" value="cas1_HMARI"/>
    <property type="match status" value="1"/>
</dbReference>
<dbReference type="Gene3D" id="1.20.120.920">
    <property type="entry name" value="CRISPR-associated endonuclease Cas1, C-terminal domain"/>
    <property type="match status" value="1"/>
</dbReference>
<evidence type="ECO:0000256" key="5">
    <source>
        <dbReference type="ARBA" id="ARBA00022842"/>
    </source>
</evidence>
<dbReference type="GO" id="GO:0004519">
    <property type="term" value="F:endonuclease activity"/>
    <property type="evidence" value="ECO:0007669"/>
    <property type="project" value="UniProtKB-KW"/>
</dbReference>
<dbReference type="InterPro" id="IPR002729">
    <property type="entry name" value="CRISPR-assoc_Cas1"/>
</dbReference>
<dbReference type="CDD" id="cd09722">
    <property type="entry name" value="Cas1_I-B"/>
    <property type="match status" value="1"/>
</dbReference>
<comment type="similarity">
    <text evidence="9">Belongs to the CRISPR-associated endonuclease Cas1 family.</text>
</comment>
<evidence type="ECO:0000256" key="1">
    <source>
        <dbReference type="ARBA" id="ARBA00022722"/>
    </source>
</evidence>
<name>A0ABS2GHZ1_9FIRM</name>
<dbReference type="InterPro" id="IPR042211">
    <property type="entry name" value="CRISPR-assoc_Cas1_N"/>
</dbReference>
<reference evidence="10 11" key="1">
    <citation type="journal article" date="2021" name="Sci. Rep.">
        <title>The distribution of antibiotic resistance genes in chicken gut microbiota commensals.</title>
        <authorList>
            <person name="Juricova H."/>
            <person name="Matiasovicova J."/>
            <person name="Kubasova T."/>
            <person name="Cejkova D."/>
            <person name="Rychlik I."/>
        </authorList>
    </citation>
    <scope>NUCLEOTIDE SEQUENCE [LARGE SCALE GENOMIC DNA]</scope>
    <source>
        <strain evidence="10 11">An537</strain>
    </source>
</reference>
<dbReference type="Proteomes" id="UP000707138">
    <property type="component" value="Unassembled WGS sequence"/>
</dbReference>
<keyword evidence="3 9" id="KW-0255">Endonuclease</keyword>
<feature type="binding site" evidence="9">
    <location>
        <position position="157"/>
    </location>
    <ligand>
        <name>Mn(2+)</name>
        <dbReference type="ChEBI" id="CHEBI:29035"/>
    </ligand>
</feature>
<keyword evidence="8 9" id="KW-0464">Manganese</keyword>
<accession>A0ABS2GHZ1</accession>
<evidence type="ECO:0000256" key="2">
    <source>
        <dbReference type="ARBA" id="ARBA00022723"/>
    </source>
</evidence>
<keyword evidence="7 9" id="KW-0238">DNA-binding</keyword>
<evidence type="ECO:0000256" key="6">
    <source>
        <dbReference type="ARBA" id="ARBA00023118"/>
    </source>
</evidence>
<dbReference type="HAMAP" id="MF_01470">
    <property type="entry name" value="Cas1"/>
    <property type="match status" value="1"/>
</dbReference>
<dbReference type="EMBL" id="JACJLA010000031">
    <property type="protein sequence ID" value="MBM6913666.1"/>
    <property type="molecule type" value="Genomic_DNA"/>
</dbReference>
<evidence type="ECO:0000256" key="4">
    <source>
        <dbReference type="ARBA" id="ARBA00022801"/>
    </source>
</evidence>
<dbReference type="InterPro" id="IPR019858">
    <property type="entry name" value="CRISPR-assoc_Cas1_HMARI/TNEAP"/>
</dbReference>
<dbReference type="PANTHER" id="PTHR43219:SF1">
    <property type="entry name" value="CRISPR-ASSOCIATED ENDONUCLEASE CAS1"/>
    <property type="match status" value="1"/>
</dbReference>
<comment type="subunit">
    <text evidence="9">Homodimer, forms a heterotetramer with a Cas2 homodimer.</text>
</comment>
<dbReference type="RefSeq" id="WP_205088512.1">
    <property type="nucleotide sequence ID" value="NZ_JACJLA010000031.1"/>
</dbReference>